<dbReference type="SUPFAM" id="SSF74650">
    <property type="entry name" value="Galactose mutarotase-like"/>
    <property type="match status" value="1"/>
</dbReference>
<dbReference type="InterPro" id="IPR014718">
    <property type="entry name" value="GH-type_carb-bd"/>
</dbReference>
<dbReference type="CDD" id="cd01083">
    <property type="entry name" value="GAG_Lyase"/>
    <property type="match status" value="1"/>
</dbReference>
<feature type="active site" evidence="4">
    <location>
        <position position="595"/>
    </location>
</feature>
<evidence type="ECO:0000313" key="6">
    <source>
        <dbReference type="EMBL" id="SQI63227.1"/>
    </source>
</evidence>
<proteinExistence type="inferred from homology"/>
<evidence type="ECO:0000256" key="3">
    <source>
        <dbReference type="ARBA" id="ARBA00023239"/>
    </source>
</evidence>
<dbReference type="InterPro" id="IPR054563">
    <property type="entry name" value="HylB-like_N"/>
</dbReference>
<dbReference type="SUPFAM" id="SSF48230">
    <property type="entry name" value="Chondroitin AC/alginate lyase"/>
    <property type="match status" value="1"/>
</dbReference>
<feature type="active site" evidence="4">
    <location>
        <position position="658"/>
    </location>
</feature>
<dbReference type="InterPro" id="IPR038970">
    <property type="entry name" value="Lyase_8"/>
</dbReference>
<dbReference type="SUPFAM" id="SSF49863">
    <property type="entry name" value="Hyaluronate lyase-like, C-terminal domain"/>
    <property type="match status" value="1"/>
</dbReference>
<dbReference type="RefSeq" id="WP_066143691.1">
    <property type="nucleotide sequence ID" value="NZ_CBCSGM010000004.1"/>
</dbReference>
<dbReference type="Pfam" id="PF02278">
    <property type="entry name" value="Lyase_8"/>
    <property type="match status" value="1"/>
</dbReference>
<dbReference type="EMBL" id="LS483476">
    <property type="protein sequence ID" value="SQI63227.1"/>
    <property type="molecule type" value="Genomic_DNA"/>
</dbReference>
<dbReference type="SUPFAM" id="SSF49785">
    <property type="entry name" value="Galactose-binding domain-like"/>
    <property type="match status" value="1"/>
</dbReference>
<evidence type="ECO:0000313" key="7">
    <source>
        <dbReference type="Proteomes" id="UP000249134"/>
    </source>
</evidence>
<dbReference type="GO" id="GO:0005576">
    <property type="term" value="C:extracellular region"/>
    <property type="evidence" value="ECO:0007669"/>
    <property type="project" value="InterPro"/>
</dbReference>
<dbReference type="InterPro" id="IPR008929">
    <property type="entry name" value="Chondroitin_lyas"/>
</dbReference>
<dbReference type="InterPro" id="IPR008979">
    <property type="entry name" value="Galactose-bd-like_sf"/>
</dbReference>
<dbReference type="PANTHER" id="PTHR38481:SF1">
    <property type="entry name" value="HYALURONATE LYASE"/>
    <property type="match status" value="1"/>
</dbReference>
<organism evidence="6 7">
    <name type="scientific">Lederbergia lenta</name>
    <name type="common">Bacillus lentus</name>
    <dbReference type="NCBI Taxonomy" id="1467"/>
    <lineage>
        <taxon>Bacteria</taxon>
        <taxon>Bacillati</taxon>
        <taxon>Bacillota</taxon>
        <taxon>Bacilli</taxon>
        <taxon>Bacillales</taxon>
        <taxon>Bacillaceae</taxon>
        <taxon>Lederbergia</taxon>
    </lineage>
</organism>
<dbReference type="Pfam" id="PF22637">
    <property type="entry name" value="CBM_4_9_1"/>
    <property type="match status" value="1"/>
</dbReference>
<dbReference type="EC" id="4.2.2.1" evidence="6"/>
<dbReference type="InterPro" id="IPR004103">
    <property type="entry name" value="Lyase_8_C"/>
</dbReference>
<dbReference type="SUPFAM" id="SSF49373">
    <property type="entry name" value="Invasin/intimin cell-adhesion fragments"/>
    <property type="match status" value="2"/>
</dbReference>
<evidence type="ECO:0000259" key="5">
    <source>
        <dbReference type="SMART" id="SM00635"/>
    </source>
</evidence>
<evidence type="ECO:0000256" key="4">
    <source>
        <dbReference type="PIRSR" id="PIRSR638970-1"/>
    </source>
</evidence>
<dbReference type="Gene3D" id="2.60.40.1080">
    <property type="match status" value="2"/>
</dbReference>
<dbReference type="GO" id="GO:0005975">
    <property type="term" value="P:carbohydrate metabolic process"/>
    <property type="evidence" value="ECO:0007669"/>
    <property type="project" value="InterPro"/>
</dbReference>
<dbReference type="STRING" id="1348624.GCA_001591545_02954"/>
<evidence type="ECO:0000256" key="1">
    <source>
        <dbReference type="ARBA" id="ARBA00006699"/>
    </source>
</evidence>
<dbReference type="Gene3D" id="2.60.220.10">
    <property type="entry name" value="Polysaccharide lyase family 8-like, C-terminal"/>
    <property type="match status" value="1"/>
</dbReference>
<reference evidence="6 7" key="1">
    <citation type="submission" date="2018-06" db="EMBL/GenBank/DDBJ databases">
        <authorList>
            <consortium name="Pathogen Informatics"/>
            <person name="Doyle S."/>
        </authorList>
    </citation>
    <scope>NUCLEOTIDE SEQUENCE [LARGE SCALE GENOMIC DNA]</scope>
    <source>
        <strain evidence="6 7">NCTC4824</strain>
    </source>
</reference>
<evidence type="ECO:0000256" key="2">
    <source>
        <dbReference type="ARBA" id="ARBA00022729"/>
    </source>
</evidence>
<dbReference type="Gene3D" id="2.60.120.260">
    <property type="entry name" value="Galactose-binding domain-like"/>
    <property type="match status" value="1"/>
</dbReference>
<dbReference type="InterPro" id="IPR008964">
    <property type="entry name" value="Invasin/intimin_cell_adhesion"/>
</dbReference>
<dbReference type="InterPro" id="IPR012970">
    <property type="entry name" value="Lyase_8_alpha_N"/>
</dbReference>
<accession>A0A2X4WES1</accession>
<dbReference type="InterPro" id="IPR003343">
    <property type="entry name" value="Big_2"/>
</dbReference>
<gene>
    <name evidence="6" type="ORF">NCTC4824_03984</name>
</gene>
<dbReference type="Pfam" id="PF08124">
    <property type="entry name" value="Lyase_8_N"/>
    <property type="match status" value="1"/>
</dbReference>
<keyword evidence="7" id="KW-1185">Reference proteome</keyword>
<dbReference type="Pfam" id="PF02884">
    <property type="entry name" value="Lyase_8_C"/>
    <property type="match status" value="1"/>
</dbReference>
<dbReference type="InterPro" id="IPR011071">
    <property type="entry name" value="Lyase_8-like_C"/>
</dbReference>
<feature type="domain" description="BIG2" evidence="5">
    <location>
        <begin position="195"/>
        <end position="270"/>
    </location>
</feature>
<dbReference type="Gene3D" id="1.50.10.100">
    <property type="entry name" value="Chondroitin AC/alginate lyase"/>
    <property type="match status" value="1"/>
</dbReference>
<dbReference type="KEGG" id="blen:NCTC4824_03984"/>
<dbReference type="AlphaFoldDB" id="A0A2X4WES1"/>
<dbReference type="InterPro" id="IPR011013">
    <property type="entry name" value="Gal_mutarotase_sf_dom"/>
</dbReference>
<keyword evidence="2" id="KW-0732">Signal</keyword>
<dbReference type="InterPro" id="IPR003159">
    <property type="entry name" value="Lyase_8_central_dom"/>
</dbReference>
<dbReference type="SMART" id="SM00635">
    <property type="entry name" value="BID_2"/>
    <property type="match status" value="2"/>
</dbReference>
<name>A0A2X4WES1_LEDLE</name>
<feature type="active site" evidence="4">
    <location>
        <position position="604"/>
    </location>
</feature>
<dbReference type="GO" id="GO:0030340">
    <property type="term" value="F:hyaluronate lyase activity"/>
    <property type="evidence" value="ECO:0007669"/>
    <property type="project" value="UniProtKB-EC"/>
</dbReference>
<keyword evidence="3 6" id="KW-0456">Lyase</keyword>
<dbReference type="GO" id="GO:0030246">
    <property type="term" value="F:carbohydrate binding"/>
    <property type="evidence" value="ECO:0007669"/>
    <property type="project" value="InterPro"/>
</dbReference>
<dbReference type="Gene3D" id="2.70.98.10">
    <property type="match status" value="1"/>
</dbReference>
<dbReference type="Pfam" id="PF02368">
    <property type="entry name" value="Big_2"/>
    <property type="match status" value="2"/>
</dbReference>
<feature type="domain" description="BIG2" evidence="5">
    <location>
        <begin position="282"/>
        <end position="358"/>
    </location>
</feature>
<comment type="similarity">
    <text evidence="1">Belongs to the polysaccharide lyase 8 family.</text>
</comment>
<sequence length="1265" mass="141871">MNMKRLVKKSFSIFISFLLILIMVVNVQEVRASDSQPLLNTSFEETEKANTGWDELGASKWSVWKPTGSPVVSISNDASYTGDYGLKISANDNGRAAVSQDVSVEGGKSYALSTWVRTEDIVSSQGARMRVVLYEGDQQLDLLYSNRLTGTHDWSQIKMEVKVPVNVDSIRVQLFFETGTGTAMFDDVSLELINPAQAIAMEQSEMVLKKGETTLLNVQVDPVDTSSLISWTSTDGTVATVENGTVTGLAVGETLITASTDNGLSASTLVKVVEKDGIEGPSIGEIELHPKELKLESGQVRLLKASTTPENANTEKLIWGSSNKEVASVQGGMVEAHFAGTATITVETEDGKIKGESQITVIDTEQDEYDQLRNRWESQITSLDYFDATNERMVEVIENKTKTAEKLWKSMVKNENRSYLWIDFTSKDDSADIRANYRNLTAMAHAFANEHSSLYRNPALFQDILSALEWLYQNQYNENIVQYSNWWHWEIGVPNELNNIMVLLYDYMDKETVHRYLKVVDHFQPDPTKSGATTPGNYREAVGANRIDVSKVVGVRGVIVKDADKIASARDALSQTFENVTEGDGFYKDGSFVQHENIAYNGSYGIVLIEGLTVLLDLLSDSTWDVTDPKVSNVYEWIENAYEPFMYKGALMDMVRGRAISRSFLQDHTAGHTIIKSVIRMAQFAPEPFAEKYERMAKYWLQEDTFSNYMENEGNFRDMTLAKQLLDNQQVTARGDLDFHKTFAAMDRVVHRKTGYAFGISMYSARIQNYEDMNNENRKGWYTGEGMTYLYNVDLGQYSNDFWPTVDPYRMPGTTIDTMKRVDGSGEHTSSETWVGGSTLNDRFGTTGMSYKGWNSSLTAKKSWFMFDDEIVALGSGIHSDEERNIETIVENRKIHDDGSNKLVINGETPDLSDTNDQTFDADWAFLEGNVKGADIGYYFPEGKALTVKKEERTGAWKDINYGEPADRIKRSYATMWFNHGIKPNNDTYSYVLLPGRSEKQTEKYAKQPDVQILRNDPAVQAVQDVKKNLIGANFWNDEKQTVGPLTAYQKASVTFQEKDGVLEIAVSDPTMKNKGVIEIDIDGEMAKLLKADENIKIEQVNKVLKLEVNVNQAQGETFTAKLQMTSDSIEPIKPGITIQANGHVELLKSLHTGKKVHIHSKWTTGADNNLVGKASIHITPQGMRLDLKEAELLRLDEDHAEIRAKAFDQNNNMYTVQLIMNIVSKSSSQLSVHVWTGEAEDRKSVIAINDQAFQGSLKISNFKE</sequence>
<dbReference type="Proteomes" id="UP000249134">
    <property type="component" value="Chromosome 1"/>
</dbReference>
<dbReference type="PANTHER" id="PTHR38481">
    <property type="entry name" value="HYALURONATE LYASE"/>
    <property type="match status" value="1"/>
</dbReference>
<protein>
    <submittedName>
        <fullName evidence="6">Hyaluronate lyase</fullName>
        <ecNumber evidence="6">4.2.2.1</ecNumber>
    </submittedName>
</protein>